<sequence>MYVVNSMLNRSRHHRDSLTSDSPETTHITLLETMLPLCFTICREARKGLKGKLIANIKSNELKAAICCLAIRFKEKIKQELLLFEASESEKPSTREKGSIAFAVFIA</sequence>
<comment type="caution">
    <text evidence="2">The sequence shown here is derived from an EMBL/GenBank/DDBJ whole genome shotgun (WGS) entry which is preliminary data.</text>
</comment>
<gene>
    <name evidence="2" type="ORF">NQ318_020509</name>
</gene>
<accession>A0AAV8Z2K9</accession>
<dbReference type="EMBL" id="JAPWTK010000022">
    <property type="protein sequence ID" value="KAJ8957483.1"/>
    <property type="molecule type" value="Genomic_DNA"/>
</dbReference>
<organism evidence="2 3">
    <name type="scientific">Aromia moschata</name>
    <dbReference type="NCBI Taxonomy" id="1265417"/>
    <lineage>
        <taxon>Eukaryota</taxon>
        <taxon>Metazoa</taxon>
        <taxon>Ecdysozoa</taxon>
        <taxon>Arthropoda</taxon>
        <taxon>Hexapoda</taxon>
        <taxon>Insecta</taxon>
        <taxon>Pterygota</taxon>
        <taxon>Neoptera</taxon>
        <taxon>Endopterygota</taxon>
        <taxon>Coleoptera</taxon>
        <taxon>Polyphaga</taxon>
        <taxon>Cucujiformia</taxon>
        <taxon>Chrysomeloidea</taxon>
        <taxon>Cerambycidae</taxon>
        <taxon>Cerambycinae</taxon>
        <taxon>Callichromatini</taxon>
        <taxon>Aromia</taxon>
    </lineage>
</organism>
<dbReference type="AlphaFoldDB" id="A0AAV8Z2K9"/>
<dbReference type="Proteomes" id="UP001162162">
    <property type="component" value="Unassembled WGS sequence"/>
</dbReference>
<feature type="region of interest" description="Disordered" evidence="1">
    <location>
        <begin position="1"/>
        <end position="22"/>
    </location>
</feature>
<name>A0AAV8Z2K9_9CUCU</name>
<reference evidence="2" key="1">
    <citation type="journal article" date="2023" name="Insect Mol. Biol.">
        <title>Genome sequencing provides insights into the evolution of gene families encoding plant cell wall-degrading enzymes in longhorned beetles.</title>
        <authorList>
            <person name="Shin N.R."/>
            <person name="Okamura Y."/>
            <person name="Kirsch R."/>
            <person name="Pauchet Y."/>
        </authorList>
    </citation>
    <scope>NUCLEOTIDE SEQUENCE</scope>
    <source>
        <strain evidence="2">AMC_N1</strain>
    </source>
</reference>
<keyword evidence="3" id="KW-1185">Reference proteome</keyword>
<proteinExistence type="predicted"/>
<evidence type="ECO:0000313" key="3">
    <source>
        <dbReference type="Proteomes" id="UP001162162"/>
    </source>
</evidence>
<evidence type="ECO:0000313" key="2">
    <source>
        <dbReference type="EMBL" id="KAJ8957483.1"/>
    </source>
</evidence>
<protein>
    <submittedName>
        <fullName evidence="2">Uncharacterized protein</fullName>
    </submittedName>
</protein>
<evidence type="ECO:0000256" key="1">
    <source>
        <dbReference type="SAM" id="MobiDB-lite"/>
    </source>
</evidence>